<evidence type="ECO:0000313" key="8">
    <source>
        <dbReference type="EMBL" id="CUS39438.1"/>
    </source>
</evidence>
<dbReference type="InterPro" id="IPR036388">
    <property type="entry name" value="WH-like_DNA-bd_sf"/>
</dbReference>
<dbReference type="Proteomes" id="UP000199032">
    <property type="component" value="Unassembled WGS sequence"/>
</dbReference>
<protein>
    <recommendedName>
        <fullName evidence="3 5">Regulatory protein RecX</fullName>
    </recommendedName>
</protein>
<dbReference type="InterPro" id="IPR003783">
    <property type="entry name" value="Regulatory_RecX"/>
</dbReference>
<dbReference type="GO" id="GO:0005737">
    <property type="term" value="C:cytoplasm"/>
    <property type="evidence" value="ECO:0007669"/>
    <property type="project" value="UniProtKB-SubCell"/>
</dbReference>
<dbReference type="InterPro" id="IPR053926">
    <property type="entry name" value="RecX_HTH_1st"/>
</dbReference>
<evidence type="ECO:0000256" key="4">
    <source>
        <dbReference type="ARBA" id="ARBA00022490"/>
    </source>
</evidence>
<name>A0A0S4LR68_9BACT</name>
<dbReference type="InterPro" id="IPR053924">
    <property type="entry name" value="RecX_HTH_2nd"/>
</dbReference>
<dbReference type="HAMAP" id="MF_01114">
    <property type="entry name" value="RecX"/>
    <property type="match status" value="1"/>
</dbReference>
<comment type="subcellular location">
    <subcellularLocation>
        <location evidence="1 5">Cytoplasm</location>
    </subcellularLocation>
</comment>
<keyword evidence="4 5" id="KW-0963">Cytoplasm</keyword>
<dbReference type="Pfam" id="PF21982">
    <property type="entry name" value="RecX_HTH1"/>
    <property type="match status" value="1"/>
</dbReference>
<evidence type="ECO:0000259" key="6">
    <source>
        <dbReference type="Pfam" id="PF02631"/>
    </source>
</evidence>
<dbReference type="Gene3D" id="1.10.10.10">
    <property type="entry name" value="Winged helix-like DNA-binding domain superfamily/Winged helix DNA-binding domain"/>
    <property type="match status" value="2"/>
</dbReference>
<feature type="domain" description="RecX second three-helical" evidence="6">
    <location>
        <begin position="54"/>
        <end position="91"/>
    </location>
</feature>
<dbReference type="EMBL" id="CZQA01000014">
    <property type="protein sequence ID" value="CUS39438.1"/>
    <property type="molecule type" value="Genomic_DNA"/>
</dbReference>
<dbReference type="PANTHER" id="PTHR33602">
    <property type="entry name" value="REGULATORY PROTEIN RECX FAMILY PROTEIN"/>
    <property type="match status" value="1"/>
</dbReference>
<evidence type="ECO:0000313" key="9">
    <source>
        <dbReference type="Proteomes" id="UP000199032"/>
    </source>
</evidence>
<keyword evidence="9" id="KW-1185">Reference proteome</keyword>
<organism evidence="8 9">
    <name type="scientific">Candidatus Nitrospira nitrosa</name>
    <dbReference type="NCBI Taxonomy" id="1742972"/>
    <lineage>
        <taxon>Bacteria</taxon>
        <taxon>Pseudomonadati</taxon>
        <taxon>Nitrospirota</taxon>
        <taxon>Nitrospiria</taxon>
        <taxon>Nitrospirales</taxon>
        <taxon>Nitrospiraceae</taxon>
        <taxon>Nitrospira</taxon>
    </lineage>
</organism>
<feature type="domain" description="RecX first three-helical" evidence="7">
    <location>
        <begin position="11"/>
        <end position="47"/>
    </location>
</feature>
<dbReference type="AlphaFoldDB" id="A0A0S4LR68"/>
<evidence type="ECO:0000256" key="3">
    <source>
        <dbReference type="ARBA" id="ARBA00018111"/>
    </source>
</evidence>
<accession>A0A0S4LR68</accession>
<dbReference type="GO" id="GO:0006282">
    <property type="term" value="P:regulation of DNA repair"/>
    <property type="evidence" value="ECO:0007669"/>
    <property type="project" value="UniProtKB-UniRule"/>
</dbReference>
<comment type="similarity">
    <text evidence="2 5">Belongs to the RecX family.</text>
</comment>
<dbReference type="PANTHER" id="PTHR33602:SF1">
    <property type="entry name" value="REGULATORY PROTEIN RECX FAMILY PROTEIN"/>
    <property type="match status" value="1"/>
</dbReference>
<dbReference type="STRING" id="1742972.COMA1_80014"/>
<evidence type="ECO:0000256" key="5">
    <source>
        <dbReference type="HAMAP-Rule" id="MF_01114"/>
    </source>
</evidence>
<dbReference type="Pfam" id="PF02631">
    <property type="entry name" value="RecX_HTH2"/>
    <property type="match status" value="1"/>
</dbReference>
<reference evidence="8 9" key="1">
    <citation type="submission" date="2015-10" db="EMBL/GenBank/DDBJ databases">
        <authorList>
            <person name="Gilbert D.G."/>
        </authorList>
    </citation>
    <scope>NUCLEOTIDE SEQUENCE [LARGE SCALE GENOMIC DNA]</scope>
    <source>
        <strain evidence="8">COMA1</strain>
    </source>
</reference>
<evidence type="ECO:0000256" key="2">
    <source>
        <dbReference type="ARBA" id="ARBA00009695"/>
    </source>
</evidence>
<evidence type="ECO:0000256" key="1">
    <source>
        <dbReference type="ARBA" id="ARBA00004496"/>
    </source>
</evidence>
<comment type="function">
    <text evidence="5">Modulates RecA activity.</text>
</comment>
<gene>
    <name evidence="5 8" type="primary">recX</name>
    <name evidence="8" type="ORF">COMA1_80014</name>
</gene>
<proteinExistence type="inferred from homology"/>
<sequence>MPTSLDAVIRLAVRFLAQRERTVAQVERFLRSRGVDPPHIEQAICRLTDLRYLDDRAYAQRWVEKRLATKPMGPERLKAELLTKGISDGVTDLVLTEVFQRHNEEIVARRALQAMPHQGTRSAQGYMARFLHQRGFSDEVIERMMTEFKRSEDVVHEDE</sequence>
<evidence type="ECO:0000259" key="7">
    <source>
        <dbReference type="Pfam" id="PF21982"/>
    </source>
</evidence>